<keyword evidence="2" id="KW-1185">Reference proteome</keyword>
<name>A0A2H3BEQ6_9AGAR</name>
<accession>A0A2H3BEQ6</accession>
<dbReference type="AlphaFoldDB" id="A0A2H3BEQ6"/>
<sequence length="69" mass="7692">MNGEQVTFMVRTENNTTGDQQLDRHLLDFAHRIHHFRGDSASNGPVFQIGAPSALSDHLYGCDRVQPAN</sequence>
<protein>
    <submittedName>
        <fullName evidence="1">Uncharacterized protein</fullName>
    </submittedName>
</protein>
<proteinExistence type="predicted"/>
<dbReference type="Proteomes" id="UP000218334">
    <property type="component" value="Unassembled WGS sequence"/>
</dbReference>
<reference evidence="2" key="1">
    <citation type="journal article" date="2017" name="Nat. Ecol. Evol.">
        <title>Genome expansion and lineage-specific genetic innovations in the forest pathogenic fungi Armillaria.</title>
        <authorList>
            <person name="Sipos G."/>
            <person name="Prasanna A.N."/>
            <person name="Walter M.C."/>
            <person name="O'Connor E."/>
            <person name="Balint B."/>
            <person name="Krizsan K."/>
            <person name="Kiss B."/>
            <person name="Hess J."/>
            <person name="Varga T."/>
            <person name="Slot J."/>
            <person name="Riley R."/>
            <person name="Boka B."/>
            <person name="Rigling D."/>
            <person name="Barry K."/>
            <person name="Lee J."/>
            <person name="Mihaltcheva S."/>
            <person name="LaButti K."/>
            <person name="Lipzen A."/>
            <person name="Waldron R."/>
            <person name="Moloney N.M."/>
            <person name="Sperisen C."/>
            <person name="Kredics L."/>
            <person name="Vagvoelgyi C."/>
            <person name="Patrignani A."/>
            <person name="Fitzpatrick D."/>
            <person name="Nagy I."/>
            <person name="Doyle S."/>
            <person name="Anderson J.B."/>
            <person name="Grigoriev I.V."/>
            <person name="Gueldener U."/>
            <person name="Muensterkoetter M."/>
            <person name="Nagy L.G."/>
        </authorList>
    </citation>
    <scope>NUCLEOTIDE SEQUENCE [LARGE SCALE GENOMIC DNA]</scope>
    <source>
        <strain evidence="2">28-4</strain>
    </source>
</reference>
<organism evidence="1 2">
    <name type="scientific">Armillaria solidipes</name>
    <dbReference type="NCBI Taxonomy" id="1076256"/>
    <lineage>
        <taxon>Eukaryota</taxon>
        <taxon>Fungi</taxon>
        <taxon>Dikarya</taxon>
        <taxon>Basidiomycota</taxon>
        <taxon>Agaricomycotina</taxon>
        <taxon>Agaricomycetes</taxon>
        <taxon>Agaricomycetidae</taxon>
        <taxon>Agaricales</taxon>
        <taxon>Marasmiineae</taxon>
        <taxon>Physalacriaceae</taxon>
        <taxon>Armillaria</taxon>
    </lineage>
</organism>
<evidence type="ECO:0000313" key="2">
    <source>
        <dbReference type="Proteomes" id="UP000218334"/>
    </source>
</evidence>
<evidence type="ECO:0000313" key="1">
    <source>
        <dbReference type="EMBL" id="PBK61536.1"/>
    </source>
</evidence>
<gene>
    <name evidence="1" type="ORF">ARMSODRAFT_662691</name>
</gene>
<dbReference type="EMBL" id="KZ293475">
    <property type="protein sequence ID" value="PBK61536.1"/>
    <property type="molecule type" value="Genomic_DNA"/>
</dbReference>